<sequence>MAVSLVSNEVSDLCIGKPALRSLPLSAAVVGDALFALRRSGEPHLAVVSADRERRTRRPSPGSSASRTSSATSAPTATSSRRPLRSSGPSPSSFPRTPASSAALSGSSGTLSSLSNAVLNQPPSCSTTKLESLSLFVVL</sequence>
<reference evidence="2 3" key="1">
    <citation type="journal article" date="2019" name="Nat. Plants">
        <title>Genome sequencing of Musa balbisiana reveals subgenome evolution and function divergence in polyploid bananas.</title>
        <authorList>
            <person name="Yao X."/>
        </authorList>
    </citation>
    <scope>NUCLEOTIDE SEQUENCE [LARGE SCALE GENOMIC DNA]</scope>
    <source>
        <strain evidence="3">cv. DH-PKW</strain>
        <tissue evidence="2">Leaves</tissue>
    </source>
</reference>
<proteinExistence type="predicted"/>
<accession>A0A4S8ICN8</accession>
<feature type="region of interest" description="Disordered" evidence="1">
    <location>
        <begin position="45"/>
        <end position="113"/>
    </location>
</feature>
<dbReference type="STRING" id="52838.A0A4S8ICN8"/>
<dbReference type="Proteomes" id="UP000317650">
    <property type="component" value="Chromosome 2"/>
</dbReference>
<evidence type="ECO:0000313" key="3">
    <source>
        <dbReference type="Proteomes" id="UP000317650"/>
    </source>
</evidence>
<evidence type="ECO:0000256" key="1">
    <source>
        <dbReference type="SAM" id="MobiDB-lite"/>
    </source>
</evidence>
<name>A0A4S8ICN8_MUSBA</name>
<protein>
    <submittedName>
        <fullName evidence="2">Uncharacterized protein</fullName>
    </submittedName>
</protein>
<keyword evidence="3" id="KW-1185">Reference proteome</keyword>
<dbReference type="AlphaFoldDB" id="A0A4S8ICN8"/>
<comment type="caution">
    <text evidence="2">The sequence shown here is derived from an EMBL/GenBank/DDBJ whole genome shotgun (WGS) entry which is preliminary data.</text>
</comment>
<gene>
    <name evidence="2" type="ORF">C4D60_Mb02t19270</name>
</gene>
<dbReference type="EMBL" id="PYDT01000011">
    <property type="protein sequence ID" value="THU45559.1"/>
    <property type="molecule type" value="Genomic_DNA"/>
</dbReference>
<feature type="compositionally biased region" description="Low complexity" evidence="1">
    <location>
        <begin position="59"/>
        <end position="113"/>
    </location>
</feature>
<organism evidence="2 3">
    <name type="scientific">Musa balbisiana</name>
    <name type="common">Banana</name>
    <dbReference type="NCBI Taxonomy" id="52838"/>
    <lineage>
        <taxon>Eukaryota</taxon>
        <taxon>Viridiplantae</taxon>
        <taxon>Streptophyta</taxon>
        <taxon>Embryophyta</taxon>
        <taxon>Tracheophyta</taxon>
        <taxon>Spermatophyta</taxon>
        <taxon>Magnoliopsida</taxon>
        <taxon>Liliopsida</taxon>
        <taxon>Zingiberales</taxon>
        <taxon>Musaceae</taxon>
        <taxon>Musa</taxon>
    </lineage>
</organism>
<evidence type="ECO:0000313" key="2">
    <source>
        <dbReference type="EMBL" id="THU45559.1"/>
    </source>
</evidence>